<evidence type="ECO:0000256" key="5">
    <source>
        <dbReference type="ARBA" id="ARBA00023002"/>
    </source>
</evidence>
<evidence type="ECO:0000256" key="4">
    <source>
        <dbReference type="ARBA" id="ARBA00022723"/>
    </source>
</evidence>
<feature type="non-terminal residue" evidence="9">
    <location>
        <position position="72"/>
    </location>
</feature>
<keyword evidence="7" id="KW-0411">Iron-sulfur</keyword>
<comment type="caution">
    <text evidence="9">The sequence shown here is derived from an EMBL/GenBank/DDBJ whole genome shotgun (WGS) entry which is preliminary data.</text>
</comment>
<dbReference type="InterPro" id="IPR023753">
    <property type="entry name" value="FAD/NAD-binding_dom"/>
</dbReference>
<feature type="non-terminal residue" evidence="9">
    <location>
        <position position="1"/>
    </location>
</feature>
<evidence type="ECO:0000256" key="6">
    <source>
        <dbReference type="ARBA" id="ARBA00023004"/>
    </source>
</evidence>
<comment type="pathway">
    <text evidence="2">Nitrogen metabolism; nitrate reduction (assimilation).</text>
</comment>
<dbReference type="Gene3D" id="3.50.50.60">
    <property type="entry name" value="FAD/NAD(P)-binding domain"/>
    <property type="match status" value="1"/>
</dbReference>
<proteinExistence type="predicted"/>
<keyword evidence="10" id="KW-1185">Reference proteome</keyword>
<dbReference type="InterPro" id="IPR036188">
    <property type="entry name" value="FAD/NAD-bd_sf"/>
</dbReference>
<accession>A0ABU9HGU6</accession>
<dbReference type="SUPFAM" id="SSF51905">
    <property type="entry name" value="FAD/NAD(P)-binding domain"/>
    <property type="match status" value="1"/>
</dbReference>
<dbReference type="RefSeq" id="WP_341629448.1">
    <property type="nucleotide sequence ID" value="NZ_JBAKBA010000317.1"/>
</dbReference>
<keyword evidence="4" id="KW-0479">Metal-binding</keyword>
<comment type="cofactor">
    <cofactor evidence="1">
        <name>siroheme</name>
        <dbReference type="ChEBI" id="CHEBI:60052"/>
    </cofactor>
</comment>
<gene>
    <name evidence="9" type="ORF">V6255_18665</name>
</gene>
<evidence type="ECO:0000256" key="2">
    <source>
        <dbReference type="ARBA" id="ARBA00005096"/>
    </source>
</evidence>
<reference evidence="9 10" key="1">
    <citation type="submission" date="2024-02" db="EMBL/GenBank/DDBJ databases">
        <title>Bacteria isolated from the canopy kelp, Nereocystis luetkeana.</title>
        <authorList>
            <person name="Pfister C.A."/>
            <person name="Younker I.T."/>
            <person name="Light S.H."/>
        </authorList>
    </citation>
    <scope>NUCLEOTIDE SEQUENCE [LARGE SCALE GENOMIC DNA]</scope>
    <source>
        <strain evidence="9 10">TI.2.07</strain>
    </source>
</reference>
<dbReference type="Pfam" id="PF07992">
    <property type="entry name" value="Pyr_redox_2"/>
    <property type="match status" value="1"/>
</dbReference>
<keyword evidence="3" id="KW-0349">Heme</keyword>
<evidence type="ECO:0000313" key="9">
    <source>
        <dbReference type="EMBL" id="MEL0661125.1"/>
    </source>
</evidence>
<dbReference type="EMBL" id="JBAKBA010000317">
    <property type="protein sequence ID" value="MEL0661125.1"/>
    <property type="molecule type" value="Genomic_DNA"/>
</dbReference>
<dbReference type="InterPro" id="IPR052034">
    <property type="entry name" value="NasD-like"/>
</dbReference>
<dbReference type="Proteomes" id="UP001366060">
    <property type="component" value="Unassembled WGS sequence"/>
</dbReference>
<evidence type="ECO:0000256" key="1">
    <source>
        <dbReference type="ARBA" id="ARBA00001929"/>
    </source>
</evidence>
<evidence type="ECO:0000256" key="7">
    <source>
        <dbReference type="ARBA" id="ARBA00023014"/>
    </source>
</evidence>
<feature type="domain" description="FAD/NAD(P)-binding" evidence="8">
    <location>
        <begin position="1"/>
        <end position="70"/>
    </location>
</feature>
<protein>
    <submittedName>
        <fullName evidence="9">FAD-dependent oxidoreductase</fullName>
    </submittedName>
</protein>
<sequence length="72" mass="7583">TGSYTLVPTIIGNEIKDCFFYRTIEDLNAIESTGRRSRSGAVIGCGLLGLEAAGALKALGVESHVIEFAPVL</sequence>
<name>A0ABU9HGU6_9GAMM</name>
<evidence type="ECO:0000256" key="3">
    <source>
        <dbReference type="ARBA" id="ARBA00022617"/>
    </source>
</evidence>
<keyword evidence="5" id="KW-0560">Oxidoreductase</keyword>
<organism evidence="9 10">
    <name type="scientific">Psychromonas arctica</name>
    <dbReference type="NCBI Taxonomy" id="168275"/>
    <lineage>
        <taxon>Bacteria</taxon>
        <taxon>Pseudomonadati</taxon>
        <taxon>Pseudomonadota</taxon>
        <taxon>Gammaproteobacteria</taxon>
        <taxon>Alteromonadales</taxon>
        <taxon>Psychromonadaceae</taxon>
        <taxon>Psychromonas</taxon>
    </lineage>
</organism>
<evidence type="ECO:0000259" key="8">
    <source>
        <dbReference type="Pfam" id="PF07992"/>
    </source>
</evidence>
<dbReference type="PANTHER" id="PTHR43809:SF1">
    <property type="entry name" value="NITRITE REDUCTASE (NADH) LARGE SUBUNIT"/>
    <property type="match status" value="1"/>
</dbReference>
<keyword evidence="6" id="KW-0408">Iron</keyword>
<evidence type="ECO:0000313" key="10">
    <source>
        <dbReference type="Proteomes" id="UP001366060"/>
    </source>
</evidence>
<dbReference type="PANTHER" id="PTHR43809">
    <property type="entry name" value="NITRITE REDUCTASE (NADH) LARGE SUBUNIT"/>
    <property type="match status" value="1"/>
</dbReference>